<dbReference type="AlphaFoldDB" id="A0AA89BVU4"/>
<evidence type="ECO:0000313" key="1">
    <source>
        <dbReference type="EMBL" id="KAK3084428.1"/>
    </source>
</evidence>
<evidence type="ECO:0000313" key="2">
    <source>
        <dbReference type="Proteomes" id="UP001186944"/>
    </source>
</evidence>
<comment type="caution">
    <text evidence="1">The sequence shown here is derived from an EMBL/GenBank/DDBJ whole genome shotgun (WGS) entry which is preliminary data.</text>
</comment>
<keyword evidence="2" id="KW-1185">Reference proteome</keyword>
<sequence>MPLLIEFEDIPNNKTEIATPDIIKSYEHLNIITPQNPKLDSNSDIHLLTAFNKRWNATVGRVHPNLWYFLRKLRTEEKRGSLAIAATRRGDPPPPRKRKYRRLQERIDRLQQDYRRGRRTAVQYWEAMVYTVAQFQ</sequence>
<protein>
    <submittedName>
        <fullName evidence="1">Uncharacterized protein</fullName>
    </submittedName>
</protein>
<reference evidence="1" key="1">
    <citation type="submission" date="2019-08" db="EMBL/GenBank/DDBJ databases">
        <title>The improved chromosome-level genome for the pearl oyster Pinctada fucata martensii using PacBio sequencing and Hi-C.</title>
        <authorList>
            <person name="Zheng Z."/>
        </authorList>
    </citation>
    <scope>NUCLEOTIDE SEQUENCE</scope>
    <source>
        <strain evidence="1">ZZ-2019</strain>
        <tissue evidence="1">Adductor muscle</tissue>
    </source>
</reference>
<name>A0AA89BVU4_PINIB</name>
<accession>A0AA89BVU4</accession>
<organism evidence="1 2">
    <name type="scientific">Pinctada imbricata</name>
    <name type="common">Atlantic pearl-oyster</name>
    <name type="synonym">Pinctada martensii</name>
    <dbReference type="NCBI Taxonomy" id="66713"/>
    <lineage>
        <taxon>Eukaryota</taxon>
        <taxon>Metazoa</taxon>
        <taxon>Spiralia</taxon>
        <taxon>Lophotrochozoa</taxon>
        <taxon>Mollusca</taxon>
        <taxon>Bivalvia</taxon>
        <taxon>Autobranchia</taxon>
        <taxon>Pteriomorphia</taxon>
        <taxon>Pterioida</taxon>
        <taxon>Pterioidea</taxon>
        <taxon>Pteriidae</taxon>
        <taxon>Pinctada</taxon>
    </lineage>
</organism>
<dbReference type="Proteomes" id="UP001186944">
    <property type="component" value="Unassembled WGS sequence"/>
</dbReference>
<dbReference type="EMBL" id="VSWD01000013">
    <property type="protein sequence ID" value="KAK3084428.1"/>
    <property type="molecule type" value="Genomic_DNA"/>
</dbReference>
<proteinExistence type="predicted"/>
<gene>
    <name evidence="1" type="ORF">FSP39_013463</name>
</gene>